<feature type="transmembrane region" description="Helical" evidence="1">
    <location>
        <begin position="104"/>
        <end position="124"/>
    </location>
</feature>
<dbReference type="Proteomes" id="UP000217153">
    <property type="component" value="Chromosome"/>
</dbReference>
<keyword evidence="1" id="KW-1133">Transmembrane helix</keyword>
<evidence type="ECO:0008006" key="4">
    <source>
        <dbReference type="Google" id="ProtNLM"/>
    </source>
</evidence>
<organism evidence="2 3">
    <name type="scientific">Candidatus Nanopelagicus limnae</name>
    <dbReference type="NCBI Taxonomy" id="1884634"/>
    <lineage>
        <taxon>Bacteria</taxon>
        <taxon>Bacillati</taxon>
        <taxon>Actinomycetota</taxon>
        <taxon>Actinomycetes</taxon>
        <taxon>Candidatus Nanopelagicales</taxon>
        <taxon>Candidatus Nanopelagicaceae</taxon>
        <taxon>Candidatus Nanopelagicus</taxon>
    </lineage>
</organism>
<feature type="transmembrane region" description="Helical" evidence="1">
    <location>
        <begin position="401"/>
        <end position="420"/>
    </location>
</feature>
<feature type="transmembrane region" description="Helical" evidence="1">
    <location>
        <begin position="227"/>
        <end position="248"/>
    </location>
</feature>
<sequence length="459" mass="50962">MASKSKRARMAPKENLQRKFLLWAIAVFFVKLAIIFRIQGMNAGSGDRVYFVDGAWLGADGENYLMGYNALLKDGVFSTESILNYWPAGYPLVLLFLSILGKSWALTTLSIVQSAIFSYAAYFFASQISKTRLKKFAFLAFLLVIFNPTLSLSSIAVGYESFTASGILIVVGLIIKDFIEKDDKKFFKYLIISSIVVGILSFMQPRLIVTGILLNVFWIITRKGVKASSLAVVITLVVTLFFPATLVYRNNQAIGINSISTNLGVTMNIGAGDNATGGYMKEGYGVECDLSGTSAQQDNQRTRCVLNWYLNNPTKAIELFYNKSVYFWSPWYGPSANGTMARNPWLTINPLKNIATTQDGFNIVYGGFGKVISWLWLLGGLTLLLYGYFTLWRHNLLEKFIGNLAMVAITTNWLITLFTIGDHRFRIPIMGVSLFLQAIGLKTLFSGGKAPMVDGPALR</sequence>
<proteinExistence type="predicted"/>
<feature type="transmembrane region" description="Helical" evidence="1">
    <location>
        <begin position="136"/>
        <end position="156"/>
    </location>
</feature>
<dbReference type="OrthoDB" id="5174154at2"/>
<accession>A0A249JZ76</accession>
<feature type="transmembrane region" description="Helical" evidence="1">
    <location>
        <begin position="162"/>
        <end position="179"/>
    </location>
</feature>
<keyword evidence="3" id="KW-1185">Reference proteome</keyword>
<dbReference type="AlphaFoldDB" id="A0A249JZ76"/>
<dbReference type="EMBL" id="CP016768">
    <property type="protein sequence ID" value="ASY09848.1"/>
    <property type="molecule type" value="Genomic_DNA"/>
</dbReference>
<feature type="transmembrane region" description="Helical" evidence="1">
    <location>
        <begin position="371"/>
        <end position="389"/>
    </location>
</feature>
<keyword evidence="1" id="KW-0472">Membrane</keyword>
<dbReference type="RefSeq" id="WP_095681153.1">
    <property type="nucleotide sequence ID" value="NZ_CP016768.2"/>
</dbReference>
<feature type="transmembrane region" description="Helical" evidence="1">
    <location>
        <begin position="20"/>
        <end position="38"/>
    </location>
</feature>
<evidence type="ECO:0000313" key="2">
    <source>
        <dbReference type="EMBL" id="ASY09848.1"/>
    </source>
</evidence>
<keyword evidence="1" id="KW-0812">Transmembrane</keyword>
<name>A0A249JZ76_9ACTN</name>
<gene>
    <name evidence="2" type="ORF">B1s21122_05950</name>
</gene>
<evidence type="ECO:0000256" key="1">
    <source>
        <dbReference type="SAM" id="Phobius"/>
    </source>
</evidence>
<feature type="transmembrane region" description="Helical" evidence="1">
    <location>
        <begin position="191"/>
        <end position="221"/>
    </location>
</feature>
<dbReference type="KEGG" id="abam:B1s21122_05950"/>
<evidence type="ECO:0000313" key="3">
    <source>
        <dbReference type="Proteomes" id="UP000217153"/>
    </source>
</evidence>
<protein>
    <recommendedName>
        <fullName evidence="4">Glycosyltransferase RgtA/B/C/D-like domain-containing protein</fullName>
    </recommendedName>
</protein>
<reference evidence="3" key="1">
    <citation type="submission" date="2016-10" db="EMBL/GenBank/DDBJ databases">
        <title>High microdiversification within the ubiquitous acI lineage of Actinobacteria.</title>
        <authorList>
            <person name="Neuenschwander S.M."/>
            <person name="Salcher M."/>
            <person name="Ghai R."/>
            <person name="Pernthaler J."/>
        </authorList>
    </citation>
    <scope>NUCLEOTIDE SEQUENCE [LARGE SCALE GENOMIC DNA]</scope>
</reference>